<evidence type="ECO:0000256" key="1">
    <source>
        <dbReference type="ARBA" id="ARBA00003822"/>
    </source>
</evidence>
<keyword evidence="6" id="KW-1185">Reference proteome</keyword>
<dbReference type="PANTHER" id="PTHR45753">
    <property type="entry name" value="ORNITHINE CARBAMOYLTRANSFERASE, MITOCHONDRIAL"/>
    <property type="match status" value="1"/>
</dbReference>
<organism evidence="5 6">
    <name type="scientific">Agrobacterium arsenijevicii</name>
    <dbReference type="NCBI Taxonomy" id="1585697"/>
    <lineage>
        <taxon>Bacteria</taxon>
        <taxon>Pseudomonadati</taxon>
        <taxon>Pseudomonadota</taxon>
        <taxon>Alphaproteobacteria</taxon>
        <taxon>Hyphomicrobiales</taxon>
        <taxon>Rhizobiaceae</taxon>
        <taxon>Rhizobium/Agrobacterium group</taxon>
        <taxon>Agrobacterium</taxon>
    </lineage>
</organism>
<keyword evidence="2" id="KW-0808">Transferase</keyword>
<dbReference type="EMBL" id="JWIT01000001">
    <property type="protein sequence ID" value="KJF75181.1"/>
    <property type="molecule type" value="Genomic_DNA"/>
</dbReference>
<feature type="domain" description="Aspartate/ornithine carbamoyltransferase carbamoyl-P binding" evidence="4">
    <location>
        <begin position="7"/>
        <end position="143"/>
    </location>
</feature>
<name>A0ABR5DDM1_9HYPH</name>
<dbReference type="Pfam" id="PF00185">
    <property type="entry name" value="OTCace"/>
    <property type="match status" value="1"/>
</dbReference>
<feature type="domain" description="Aspartate/ornithine carbamoyltransferase Asp/Orn-binding" evidence="3">
    <location>
        <begin position="151"/>
        <end position="286"/>
    </location>
</feature>
<evidence type="ECO:0000313" key="5">
    <source>
        <dbReference type="EMBL" id="KJF75181.1"/>
    </source>
</evidence>
<dbReference type="RefSeq" id="WP_045015196.1">
    <property type="nucleotide sequence ID" value="NZ_CP166104.1"/>
</dbReference>
<dbReference type="PANTHER" id="PTHR45753:SF3">
    <property type="entry name" value="ORNITHINE TRANSCARBAMYLASE, MITOCHONDRIAL"/>
    <property type="match status" value="1"/>
</dbReference>
<dbReference type="SUPFAM" id="SSF53671">
    <property type="entry name" value="Aspartate/ornithine carbamoyltransferase"/>
    <property type="match status" value="1"/>
</dbReference>
<dbReference type="InterPro" id="IPR006131">
    <property type="entry name" value="Asp_carbamoyltransf_Asp/Orn-bd"/>
</dbReference>
<proteinExistence type="predicted"/>
<evidence type="ECO:0000256" key="2">
    <source>
        <dbReference type="ARBA" id="ARBA00022679"/>
    </source>
</evidence>
<dbReference type="Pfam" id="PF02729">
    <property type="entry name" value="OTCace_N"/>
    <property type="match status" value="1"/>
</dbReference>
<dbReference type="InterPro" id="IPR036901">
    <property type="entry name" value="Asp/Orn_carbamoylTrfase_sf"/>
</dbReference>
<evidence type="ECO:0000259" key="3">
    <source>
        <dbReference type="Pfam" id="PF00185"/>
    </source>
</evidence>
<comment type="function">
    <text evidence="1">Reversibly catalyzes the transfer of the carbamoyl group from carbamoyl phosphate (CP) to the N(epsilon) atom of ornithine (ORN) to produce L-citrulline.</text>
</comment>
<evidence type="ECO:0000313" key="6">
    <source>
        <dbReference type="Proteomes" id="UP000032564"/>
    </source>
</evidence>
<reference evidence="5 6" key="1">
    <citation type="submission" date="2014-12" db="EMBL/GenBank/DDBJ databases">
        <authorList>
            <person name="Kuzmanovic N."/>
            <person name="Pulawska J."/>
            <person name="Obradovic A."/>
        </authorList>
    </citation>
    <scope>NUCLEOTIDE SEQUENCE [LARGE SCALE GENOMIC DNA]</scope>
    <source>
        <strain evidence="5 6">KFB 330</strain>
    </source>
</reference>
<evidence type="ECO:0000259" key="4">
    <source>
        <dbReference type="Pfam" id="PF02729"/>
    </source>
</evidence>
<dbReference type="InterPro" id="IPR006132">
    <property type="entry name" value="Asp/Orn_carbamoyltranf_P-bd"/>
</dbReference>
<sequence>MPYRPGKDFLEFHDLPADVVLSIINRAGSLAEDWSKAAAPQLLKGKRVGLIVDDTGWRNTAAFDLGIQAMGGICVTVPISFNGREEIADLAGYLDNWFDLVIIRTKELSTLRALAAEMRAPVINARTKSNHPCETLGDLAYIKSARGRIDGLKVVGVAPDANILRSWVEASISLPIQVTQVYPDQWHVTDAALINPNFRASSDMAELLDADVVITDSWPAGSDHHLIDYRISASLLDRKRPDVIFLPCPPVTRGQEVTADAMAHPACHSRAAKAFLLHAQNALMEFLLA</sequence>
<comment type="caution">
    <text evidence="5">The sequence shown here is derived from an EMBL/GenBank/DDBJ whole genome shotgun (WGS) entry which is preliminary data.</text>
</comment>
<dbReference type="Proteomes" id="UP000032564">
    <property type="component" value="Unassembled WGS sequence"/>
</dbReference>
<accession>A0ABR5DDM1</accession>
<dbReference type="Gene3D" id="3.40.50.1370">
    <property type="entry name" value="Aspartate/ornithine carbamoyltransferase"/>
    <property type="match status" value="2"/>
</dbReference>
<gene>
    <name evidence="5" type="ORF">RP75_00515</name>
</gene>
<protein>
    <submittedName>
        <fullName evidence="5">Ornithine carbamoyltransferase</fullName>
    </submittedName>
</protein>